<sequence length="349" mass="37389">MSTLVFCTGGGQQSGIGHVMRCQALAQAAEEQGLDSVFIVNPAARQFILQRHDWTGRVELAVEGENALIEQLLNTADSAEAALIVLDGYGFSEAFIRAISVANAPLLLLDDIRQPGYQYADIICNPAGEPWRDAYAQANPGALLCLGAGFRLLRREFVATNPLPLAQRFSLTVNLGGSDPTGLTLPLLKALCHELPEAPFRVVTGPGFDGASLSALADFIATSECAIQHIHNCQDMADLWVNSRLAVAAAGGSQFELAACHTPSVLLVVAENQRQASNQAASQGWCEVFEATDVVALNALAARVKALWHDDKQLNTMYESAAPVAVRDGAWQLMAAIATWRNRTMETSC</sequence>
<evidence type="ECO:0000256" key="2">
    <source>
        <dbReference type="PIRSR" id="PIRSR620023-2"/>
    </source>
</evidence>
<dbReference type="Gene3D" id="3.40.50.11190">
    <property type="match status" value="1"/>
</dbReference>
<evidence type="ECO:0000256" key="1">
    <source>
        <dbReference type="PIRSR" id="PIRSR620023-1"/>
    </source>
</evidence>
<dbReference type="EMBL" id="MJIC01000010">
    <property type="protein sequence ID" value="OFI34580.1"/>
    <property type="molecule type" value="Genomic_DNA"/>
</dbReference>
<evidence type="ECO:0000313" key="4">
    <source>
        <dbReference type="Proteomes" id="UP000176037"/>
    </source>
</evidence>
<keyword evidence="3" id="KW-0378">Hydrolase</keyword>
<dbReference type="RefSeq" id="WP_070175499.1">
    <property type="nucleotide sequence ID" value="NZ_BMJR01000001.1"/>
</dbReference>
<reference evidence="3 4" key="1">
    <citation type="submission" date="2016-09" db="EMBL/GenBank/DDBJ databases">
        <title>Alteromonas lipolytica, a new species isolated from sea water.</title>
        <authorList>
            <person name="Wu Y.-H."/>
            <person name="Cheng H."/>
            <person name="Xu X.-W."/>
        </authorList>
    </citation>
    <scope>NUCLEOTIDE SEQUENCE [LARGE SCALE GENOMIC DNA]</scope>
    <source>
        <strain evidence="3 4">JW12</strain>
    </source>
</reference>
<feature type="binding site" evidence="2">
    <location>
        <position position="256"/>
    </location>
    <ligand>
        <name>substrate</name>
    </ligand>
</feature>
<comment type="caution">
    <text evidence="3">The sequence shown here is derived from an EMBL/GenBank/DDBJ whole genome shotgun (WGS) entry which is preliminary data.</text>
</comment>
<dbReference type="NCBIfam" id="TIGR03590">
    <property type="entry name" value="PseG"/>
    <property type="match status" value="1"/>
</dbReference>
<dbReference type="Gene3D" id="3.40.50.2000">
    <property type="entry name" value="Glycogen Phosphorylase B"/>
    <property type="match status" value="1"/>
</dbReference>
<dbReference type="Proteomes" id="UP000176037">
    <property type="component" value="Unassembled WGS sequence"/>
</dbReference>
<dbReference type="STRING" id="1856405.BFC17_13350"/>
<dbReference type="SUPFAM" id="SSF53756">
    <property type="entry name" value="UDP-Glycosyltransferase/glycogen phosphorylase"/>
    <property type="match status" value="1"/>
</dbReference>
<proteinExistence type="predicted"/>
<feature type="binding site" evidence="2">
    <location>
        <position position="154"/>
    </location>
    <ligand>
        <name>substrate</name>
    </ligand>
</feature>
<protein>
    <submittedName>
        <fullName evidence="3">UDP-2,4-diacetamido-2,4, 6-trideoxy-beta-L-altropyranose hydrolase</fullName>
    </submittedName>
</protein>
<keyword evidence="4" id="KW-1185">Reference proteome</keyword>
<dbReference type="AlphaFoldDB" id="A0A1E8FF93"/>
<dbReference type="OrthoDB" id="9788924at2"/>
<name>A0A1E8FF93_9ALTE</name>
<organism evidence="3 4">
    <name type="scientific">Alteromonas lipolytica</name>
    <dbReference type="NCBI Taxonomy" id="1856405"/>
    <lineage>
        <taxon>Bacteria</taxon>
        <taxon>Pseudomonadati</taxon>
        <taxon>Pseudomonadota</taxon>
        <taxon>Gammaproteobacteria</taxon>
        <taxon>Alteromonadales</taxon>
        <taxon>Alteromonadaceae</taxon>
        <taxon>Alteromonas/Salinimonas group</taxon>
        <taxon>Alteromonas</taxon>
    </lineage>
</organism>
<dbReference type="GO" id="GO:0016787">
    <property type="term" value="F:hydrolase activity"/>
    <property type="evidence" value="ECO:0007669"/>
    <property type="project" value="UniProtKB-KW"/>
</dbReference>
<accession>A0A1E8FF93</accession>
<evidence type="ECO:0000313" key="3">
    <source>
        <dbReference type="EMBL" id="OFI34580.1"/>
    </source>
</evidence>
<dbReference type="InterPro" id="IPR020023">
    <property type="entry name" value="PseG"/>
</dbReference>
<gene>
    <name evidence="3" type="ORF">BFC17_13350</name>
</gene>
<feature type="active site" description="Proton acceptor" evidence="1">
    <location>
        <position position="18"/>
    </location>
</feature>